<dbReference type="Gene3D" id="3.50.50.100">
    <property type="match status" value="1"/>
</dbReference>
<dbReference type="EMBL" id="SMSJ01000030">
    <property type="protein sequence ID" value="TDH60867.1"/>
    <property type="molecule type" value="Genomic_DNA"/>
</dbReference>
<sequence length="745" mass="75999">MPRDTHGVPDPIASAEGRALLLVGGGHAHLGLLRGLAMRPEPRLRVTLVADEVEPVYSGMLPGLVAGLYAAEECRVDLLRLATAAGARLVHDRATGLQAGARRLLCARHPPLRYDLLSLDIGSVARPLPPGGDRVLPVRPIGDFPARLDAALARLPDGRLRLAVIGGGAAGVELAFSLRHRLATTGRQAEVTLVPGGTLLPRGGGLPRAVVRRALRARGIGLAEGGAVTQAGPGRVVLADGRELDCDLALWATGAAAPAWLRETGLALDPHGFVAVDAALRSLSHPEVFATGDVAAVLPHKREKAGVWAVRQGRPLLANIRRLLRGEAPRPYRPQRHALALIGTADGQAIALRGPLALSGTWAWWLKQWIDRRWIAGFAALPAMPAQAPMPAPAMRCAGCGGKLPAPVLSAALRRLGAPDGPEVLVGLQAPDDAAVLRPPPGEVLLQSADQFRAFLGDLHLFGRIAANHALGDIHAMGGRPLAALALVTLPHGPAAWQEDDLHAMLLGAQEVLRAAGAGLVGGHSAEGAEPALGFAVTGAADPARLLLKRGLRPGDRLVLTKPLGTGVILAAAMHGQARAAWLDGAVAAMQQPGGPVVATLAAHGATACTDVTGFGLLGHLGEMLRASGCAASLDPATVPLLEGAREALARGVRSTLHEGNAAAVAGLLGGAGLAPPAMAALLDPQTAGGFLAGLPAAAAPAGLAALRRLGCDAALIGTVEPGPPLIRFAPVAMAIPETPAGVAG</sequence>
<evidence type="ECO:0000313" key="10">
    <source>
        <dbReference type="Proteomes" id="UP000295096"/>
    </source>
</evidence>
<feature type="domain" description="PurM-like C-terminal" evidence="7">
    <location>
        <begin position="553"/>
        <end position="724"/>
    </location>
</feature>
<evidence type="ECO:0000259" key="6">
    <source>
        <dbReference type="Pfam" id="PF00586"/>
    </source>
</evidence>
<evidence type="ECO:0000259" key="8">
    <source>
        <dbReference type="Pfam" id="PF07992"/>
    </source>
</evidence>
<accession>A0A4R5QEN2</accession>
<dbReference type="CDD" id="cd02195">
    <property type="entry name" value="SelD"/>
    <property type="match status" value="1"/>
</dbReference>
<keyword evidence="3 9" id="KW-0418">Kinase</keyword>
<keyword evidence="2" id="KW-0547">Nucleotide-binding</keyword>
<name>A0A4R5QEN2_9PROT</name>
<dbReference type="AlphaFoldDB" id="A0A4R5QEN2"/>
<dbReference type="EC" id="2.7.9.3" evidence="9"/>
<keyword evidence="10" id="KW-1185">Reference proteome</keyword>
<gene>
    <name evidence="9" type="primary">selD</name>
    <name evidence="9" type="ORF">E2C06_19800</name>
</gene>
<dbReference type="GO" id="GO:0016491">
    <property type="term" value="F:oxidoreductase activity"/>
    <property type="evidence" value="ECO:0007669"/>
    <property type="project" value="InterPro"/>
</dbReference>
<dbReference type="InterPro" id="IPR023753">
    <property type="entry name" value="FAD/NAD-binding_dom"/>
</dbReference>
<proteinExistence type="predicted"/>
<dbReference type="Proteomes" id="UP000295096">
    <property type="component" value="Unassembled WGS sequence"/>
</dbReference>
<organism evidence="9 10">
    <name type="scientific">Dankookia rubra</name>
    <dbReference type="NCBI Taxonomy" id="1442381"/>
    <lineage>
        <taxon>Bacteria</taxon>
        <taxon>Pseudomonadati</taxon>
        <taxon>Pseudomonadota</taxon>
        <taxon>Alphaproteobacteria</taxon>
        <taxon>Acetobacterales</taxon>
        <taxon>Roseomonadaceae</taxon>
        <taxon>Dankookia</taxon>
    </lineage>
</organism>
<evidence type="ECO:0000256" key="4">
    <source>
        <dbReference type="ARBA" id="ARBA00022840"/>
    </source>
</evidence>
<keyword evidence="1 9" id="KW-0808">Transferase</keyword>
<evidence type="ECO:0000256" key="5">
    <source>
        <dbReference type="ARBA" id="ARBA00023266"/>
    </source>
</evidence>
<dbReference type="InterPro" id="IPR004536">
    <property type="entry name" value="SPS/SelD"/>
</dbReference>
<dbReference type="InterPro" id="IPR017584">
    <property type="entry name" value="Pyridine_nucleo_diS_OxRdtase_N"/>
</dbReference>
<dbReference type="InterPro" id="IPR036188">
    <property type="entry name" value="FAD/NAD-bd_sf"/>
</dbReference>
<dbReference type="InterPro" id="IPR036921">
    <property type="entry name" value="PurM-like_N_sf"/>
</dbReference>
<evidence type="ECO:0000259" key="7">
    <source>
        <dbReference type="Pfam" id="PF02769"/>
    </source>
</evidence>
<feature type="domain" description="PurM-like N-terminal" evidence="6">
    <location>
        <begin position="432"/>
        <end position="540"/>
    </location>
</feature>
<feature type="domain" description="FAD/NAD(P)-binding" evidence="8">
    <location>
        <begin position="20"/>
        <end position="305"/>
    </location>
</feature>
<dbReference type="Pfam" id="PF07992">
    <property type="entry name" value="Pyr_redox_2"/>
    <property type="match status" value="1"/>
</dbReference>
<dbReference type="Gene3D" id="3.90.650.10">
    <property type="entry name" value="PurM-like C-terminal domain"/>
    <property type="match status" value="1"/>
</dbReference>
<dbReference type="Pfam" id="PF00586">
    <property type="entry name" value="AIRS"/>
    <property type="match status" value="1"/>
</dbReference>
<dbReference type="PANTHER" id="PTHR10256:SF0">
    <property type="entry name" value="INACTIVE SELENIDE, WATER DIKINASE-LIKE PROTEIN-RELATED"/>
    <property type="match status" value="1"/>
</dbReference>
<keyword evidence="5" id="KW-0711">Selenium</keyword>
<dbReference type="Gene3D" id="3.30.1330.10">
    <property type="entry name" value="PurM-like, N-terminal domain"/>
    <property type="match status" value="1"/>
</dbReference>
<comment type="caution">
    <text evidence="9">The sequence shown here is derived from an EMBL/GenBank/DDBJ whole genome shotgun (WGS) entry which is preliminary data.</text>
</comment>
<dbReference type="Pfam" id="PF02769">
    <property type="entry name" value="AIRS_C"/>
    <property type="match status" value="1"/>
</dbReference>
<dbReference type="OrthoDB" id="9767928at2"/>
<dbReference type="NCBIfam" id="TIGR00476">
    <property type="entry name" value="selD"/>
    <property type="match status" value="1"/>
</dbReference>
<dbReference type="NCBIfam" id="TIGR03169">
    <property type="entry name" value="Nterm_to_SelD"/>
    <property type="match status" value="1"/>
</dbReference>
<dbReference type="GO" id="GO:0005524">
    <property type="term" value="F:ATP binding"/>
    <property type="evidence" value="ECO:0007669"/>
    <property type="project" value="UniProtKB-KW"/>
</dbReference>
<dbReference type="GO" id="GO:0016260">
    <property type="term" value="P:selenocysteine biosynthetic process"/>
    <property type="evidence" value="ECO:0007669"/>
    <property type="project" value="TreeGrafter"/>
</dbReference>
<dbReference type="GO" id="GO:0004756">
    <property type="term" value="F:selenide, water dikinase activity"/>
    <property type="evidence" value="ECO:0007669"/>
    <property type="project" value="UniProtKB-EC"/>
</dbReference>
<evidence type="ECO:0000256" key="2">
    <source>
        <dbReference type="ARBA" id="ARBA00022741"/>
    </source>
</evidence>
<dbReference type="PANTHER" id="PTHR10256">
    <property type="entry name" value="SELENIDE, WATER DIKINASE"/>
    <property type="match status" value="1"/>
</dbReference>
<evidence type="ECO:0000256" key="3">
    <source>
        <dbReference type="ARBA" id="ARBA00022777"/>
    </source>
</evidence>
<dbReference type="InterPro" id="IPR036676">
    <property type="entry name" value="PurM-like_C_sf"/>
</dbReference>
<dbReference type="GO" id="GO:0005737">
    <property type="term" value="C:cytoplasm"/>
    <property type="evidence" value="ECO:0007669"/>
    <property type="project" value="TreeGrafter"/>
</dbReference>
<dbReference type="SUPFAM" id="SSF56042">
    <property type="entry name" value="PurM C-terminal domain-like"/>
    <property type="match status" value="1"/>
</dbReference>
<dbReference type="InterPro" id="IPR010918">
    <property type="entry name" value="PurM-like_C_dom"/>
</dbReference>
<keyword evidence="4" id="KW-0067">ATP-binding</keyword>
<dbReference type="SUPFAM" id="SSF55326">
    <property type="entry name" value="PurM N-terminal domain-like"/>
    <property type="match status" value="1"/>
</dbReference>
<protein>
    <submittedName>
        <fullName evidence="9">Selenide, water dikinase SelD</fullName>
        <ecNumber evidence="9">2.7.9.3</ecNumber>
    </submittedName>
</protein>
<dbReference type="InterPro" id="IPR016188">
    <property type="entry name" value="PurM-like_N"/>
</dbReference>
<dbReference type="SUPFAM" id="SSF51905">
    <property type="entry name" value="FAD/NAD(P)-binding domain"/>
    <property type="match status" value="2"/>
</dbReference>
<evidence type="ECO:0000313" key="9">
    <source>
        <dbReference type="EMBL" id="TDH60867.1"/>
    </source>
</evidence>
<evidence type="ECO:0000256" key="1">
    <source>
        <dbReference type="ARBA" id="ARBA00022679"/>
    </source>
</evidence>
<reference evidence="9 10" key="1">
    <citation type="journal article" date="2016" name="J. Microbiol.">
        <title>Dankookia rubra gen. nov., sp. nov., an alphaproteobacterium isolated from sediment of a shallow stream.</title>
        <authorList>
            <person name="Kim W.H."/>
            <person name="Kim D.H."/>
            <person name="Kang K."/>
            <person name="Ahn T.Y."/>
        </authorList>
    </citation>
    <scope>NUCLEOTIDE SEQUENCE [LARGE SCALE GENOMIC DNA]</scope>
    <source>
        <strain evidence="9 10">JCM30602</strain>
    </source>
</reference>